<dbReference type="Proteomes" id="UP001157974">
    <property type="component" value="Unassembled WGS sequence"/>
</dbReference>
<proteinExistence type="predicted"/>
<name>A0AAV8UJG5_9RHOD</name>
<gene>
    <name evidence="2" type="ORF">NDN08_007332</name>
</gene>
<comment type="caution">
    <text evidence="2">The sequence shown here is derived from an EMBL/GenBank/DDBJ whole genome shotgun (WGS) entry which is preliminary data.</text>
</comment>
<organism evidence="2 3">
    <name type="scientific">Rhodosorus marinus</name>
    <dbReference type="NCBI Taxonomy" id="101924"/>
    <lineage>
        <taxon>Eukaryota</taxon>
        <taxon>Rhodophyta</taxon>
        <taxon>Stylonematophyceae</taxon>
        <taxon>Stylonematales</taxon>
        <taxon>Stylonemataceae</taxon>
        <taxon>Rhodosorus</taxon>
    </lineage>
</organism>
<reference evidence="2 3" key="1">
    <citation type="journal article" date="2023" name="Nat. Commun.">
        <title>Origin of minicircular mitochondrial genomes in red algae.</title>
        <authorList>
            <person name="Lee Y."/>
            <person name="Cho C.H."/>
            <person name="Lee Y.M."/>
            <person name="Park S.I."/>
            <person name="Yang J.H."/>
            <person name="West J.A."/>
            <person name="Bhattacharya D."/>
            <person name="Yoon H.S."/>
        </authorList>
    </citation>
    <scope>NUCLEOTIDE SEQUENCE [LARGE SCALE GENOMIC DNA]</scope>
    <source>
        <strain evidence="2 3">CCMP1338</strain>
        <tissue evidence="2">Whole cell</tissue>
    </source>
</reference>
<protein>
    <submittedName>
        <fullName evidence="2">Uncharacterized protein</fullName>
    </submittedName>
</protein>
<dbReference type="EMBL" id="JAMWBK010000011">
    <property type="protein sequence ID" value="KAJ8901487.1"/>
    <property type="molecule type" value="Genomic_DNA"/>
</dbReference>
<accession>A0AAV8UJG5</accession>
<feature type="region of interest" description="Disordered" evidence="1">
    <location>
        <begin position="159"/>
        <end position="199"/>
    </location>
</feature>
<evidence type="ECO:0000313" key="2">
    <source>
        <dbReference type="EMBL" id="KAJ8901487.1"/>
    </source>
</evidence>
<evidence type="ECO:0000256" key="1">
    <source>
        <dbReference type="SAM" id="MobiDB-lite"/>
    </source>
</evidence>
<sequence length="199" mass="21950">MLVCDSAGYGFSLLNLGFAIAPDLICQGFTSSLSVDGFLNVWCMCGLGFLQRKGFLLHNDVFRPSFATISELDQVLAASFTAEQPNGYIFLKSSCLPVSVQELFSMPDLYKHTRMSIRMLRLTRSEIPFVSALYGGVVSSLIPSFLSFSCMPMYSPPPSEWTGGNERDLGASQSEHPTAHAGTLEIYKNVPDTKKKRRL</sequence>
<keyword evidence="3" id="KW-1185">Reference proteome</keyword>
<evidence type="ECO:0000313" key="3">
    <source>
        <dbReference type="Proteomes" id="UP001157974"/>
    </source>
</evidence>
<dbReference type="AlphaFoldDB" id="A0AAV8UJG5"/>